<feature type="region of interest" description="Disordered" evidence="1">
    <location>
        <begin position="460"/>
        <end position="531"/>
    </location>
</feature>
<protein>
    <submittedName>
        <fullName evidence="2">Uncharacterized protein</fullName>
    </submittedName>
</protein>
<evidence type="ECO:0000256" key="1">
    <source>
        <dbReference type="SAM" id="MobiDB-lite"/>
    </source>
</evidence>
<feature type="compositionally biased region" description="Low complexity" evidence="1">
    <location>
        <begin position="673"/>
        <end position="684"/>
    </location>
</feature>
<dbReference type="AlphaFoldDB" id="K0SJX8"/>
<feature type="region of interest" description="Disordered" evidence="1">
    <location>
        <begin position="1133"/>
        <end position="1169"/>
    </location>
</feature>
<feature type="compositionally biased region" description="Polar residues" evidence="1">
    <location>
        <begin position="193"/>
        <end position="212"/>
    </location>
</feature>
<organism evidence="2 3">
    <name type="scientific">Thalassiosira oceanica</name>
    <name type="common">Marine diatom</name>
    <dbReference type="NCBI Taxonomy" id="159749"/>
    <lineage>
        <taxon>Eukaryota</taxon>
        <taxon>Sar</taxon>
        <taxon>Stramenopiles</taxon>
        <taxon>Ochrophyta</taxon>
        <taxon>Bacillariophyta</taxon>
        <taxon>Coscinodiscophyceae</taxon>
        <taxon>Thalassiosirophycidae</taxon>
        <taxon>Thalassiosirales</taxon>
        <taxon>Thalassiosiraceae</taxon>
        <taxon>Thalassiosira</taxon>
    </lineage>
</organism>
<feature type="compositionally biased region" description="Polar residues" evidence="1">
    <location>
        <begin position="401"/>
        <end position="419"/>
    </location>
</feature>
<feature type="compositionally biased region" description="Basic and acidic residues" evidence="1">
    <location>
        <begin position="935"/>
        <end position="944"/>
    </location>
</feature>
<dbReference type="eggNOG" id="ENOG502T0Y5">
    <property type="taxonomic scope" value="Eukaryota"/>
</dbReference>
<sequence>MSSSSRGHDNGGGLRARRRRQQKSGHDHSWHGGQSATSTPSRSPSSKKQNLMARRIEMRRRKEEHMLRELQASLHVETYCGDDGPDENHSDEILHEQRHFSMAPQHARQYEAQIRQHNDPIMEEELVYNNQVPTQKFRGYTRADDAVLSRDRLTLGTGRESEQLSHHSKRKSYIPRNLTYNRDAVHQSGIMRSPNQARGNIGRTISQFSSPSDEWHGYSGRRDQYASNQSNFEPLRFNLIDEMLECSQPKSRSGSTGRQRTSQSIGEVLQQPNWKELNDAHQDMNRRRLHRRQLAQNQPRNQQSMPQRSHRPAAFSPVEHLSSRTDQIQRRSLLPTSAPADKFPSFATQQDNCECEGDESIVSVTDRARKIEQTYANNRRANFAIRRRRSRSSSREKSFRQSKPSRPEVQNQEQYQAQSHGDHFVDEETVSVASICKEWENKSTDKSVSRQLTSKSAFGTWEEREGRMSRQRRRDQRRAQQRRIEDRWRRSASRSLPPPEQRSNRDTLRTQRRYESIHSVRHQDGYQSEGHEQHEYVEVDSSPMTLQDARHRLWDQQERLRAVLPRDGGHIDDAQDHIDDAQDYRPHGTSPSDVVSPNNFSESSCGRFKSKFVHAAAVAASCRPCDVDRVPKQQARQVEQQRHVPQRRSSHSKSPKKFRPRLPKEVAVSCQYTDSTADTTATTAPHSSFNSSRQGVAARTSSSGVVELQSSVKSNLQTGSMPSIAETSQARSVAELIAKINAVSRSDPAQALAAIDSIIQREKMPVSSDEILTKRKEKPALVSPRKPVSDAVPLERSRPPTDIGPIKSQVSGSGEAGGEYFQEKYEEIISNLRRAELDSADDPGLEEGDDGGSWSSGETTVSSMTNPTYQSLHDADSIKRSRKQATTIKQTKSWNTIKNEYAARKTRSPPVSRGEMQIRPQGSQGLDADNSEPGSLRRRDKNDPRTSAQIPYGNFTSALCGTDHQLSLSKSESYVGKSRDGQCETNTPATMTAGSAWVSMPRAEFFADYQERQLGQIETEAHGRGSVTSSRGKRASSPSQFAGMPELISPPSPSVEKLDQSPSEPDELMRVVSSAFSDVDIPLEEGGSGGNEPTSLISIASRRQGGLWEADKTTSCNAASDRRQELEFLAKSWTADNYEKDEQQSKNSVPGSTDKPKSILRRAKTRTQPAIRLKGNQSLAKKFANLANAFQ</sequence>
<feature type="compositionally biased region" description="Basic and acidic residues" evidence="1">
    <location>
        <begin position="567"/>
        <end position="586"/>
    </location>
</feature>
<feature type="compositionally biased region" description="Low complexity" evidence="1">
    <location>
        <begin position="251"/>
        <end position="264"/>
    </location>
</feature>
<feature type="region of interest" description="Disordered" evidence="1">
    <location>
        <begin position="192"/>
        <end position="229"/>
    </location>
</feature>
<feature type="region of interest" description="Disordered" evidence="1">
    <location>
        <begin position="386"/>
        <end position="425"/>
    </location>
</feature>
<comment type="caution">
    <text evidence="2">The sequence shown here is derived from an EMBL/GenBank/DDBJ whole genome shotgun (WGS) entry which is preliminary data.</text>
</comment>
<feature type="region of interest" description="Disordered" evidence="1">
    <location>
        <begin position="295"/>
        <end position="329"/>
    </location>
</feature>
<feature type="region of interest" description="Disordered" evidence="1">
    <location>
        <begin position="565"/>
        <end position="601"/>
    </location>
</feature>
<feature type="region of interest" description="Disordered" evidence="1">
    <location>
        <begin position="775"/>
        <end position="817"/>
    </location>
</feature>
<feature type="compositionally biased region" description="Basic residues" evidence="1">
    <location>
        <begin position="469"/>
        <end position="481"/>
    </location>
</feature>
<feature type="region of interest" description="Disordered" evidence="1">
    <location>
        <begin position="633"/>
        <end position="696"/>
    </location>
</feature>
<gene>
    <name evidence="2" type="ORF">THAOC_13501</name>
</gene>
<reference evidence="2 3" key="1">
    <citation type="journal article" date="2012" name="Genome Biol.">
        <title>Genome and low-iron response of an oceanic diatom adapted to chronic iron limitation.</title>
        <authorList>
            <person name="Lommer M."/>
            <person name="Specht M."/>
            <person name="Roy A.S."/>
            <person name="Kraemer L."/>
            <person name="Andreson R."/>
            <person name="Gutowska M.A."/>
            <person name="Wolf J."/>
            <person name="Bergner S.V."/>
            <person name="Schilhabel M.B."/>
            <person name="Klostermeier U.C."/>
            <person name="Beiko R.G."/>
            <person name="Rosenstiel P."/>
            <person name="Hippler M."/>
            <person name="Laroche J."/>
        </authorList>
    </citation>
    <scope>NUCLEOTIDE SEQUENCE [LARGE SCALE GENOMIC DNA]</scope>
    <source>
        <strain evidence="2 3">CCMP1005</strain>
    </source>
</reference>
<feature type="compositionally biased region" description="Polar residues" evidence="1">
    <location>
        <begin position="884"/>
        <end position="898"/>
    </location>
</feature>
<feature type="region of interest" description="Disordered" evidence="1">
    <location>
        <begin position="839"/>
        <end position="953"/>
    </location>
</feature>
<keyword evidence="3" id="KW-1185">Reference proteome</keyword>
<feature type="region of interest" description="Disordered" evidence="1">
    <location>
        <begin position="1018"/>
        <end position="1066"/>
    </location>
</feature>
<feature type="region of interest" description="Disordered" evidence="1">
    <location>
        <begin position="247"/>
        <end position="275"/>
    </location>
</feature>
<feature type="compositionally biased region" description="Polar residues" evidence="1">
    <location>
        <begin position="1026"/>
        <end position="1040"/>
    </location>
</feature>
<dbReference type="OMA" id="HIDDAQD"/>
<dbReference type="EMBL" id="AGNL01015636">
    <property type="protein sequence ID" value="EJK65620.1"/>
    <property type="molecule type" value="Genomic_DNA"/>
</dbReference>
<feature type="compositionally biased region" description="Polar residues" evidence="1">
    <location>
        <begin position="685"/>
        <end position="696"/>
    </location>
</feature>
<accession>K0SJX8</accession>
<evidence type="ECO:0000313" key="2">
    <source>
        <dbReference type="EMBL" id="EJK65620.1"/>
    </source>
</evidence>
<feature type="compositionally biased region" description="Basic and acidic residues" evidence="1">
    <location>
        <begin position="502"/>
        <end position="531"/>
    </location>
</feature>
<dbReference type="OrthoDB" id="10687944at2759"/>
<feature type="compositionally biased region" description="Basic and acidic residues" evidence="1">
    <location>
        <begin position="213"/>
        <end position="224"/>
    </location>
</feature>
<feature type="region of interest" description="Disordered" evidence="1">
    <location>
        <begin position="1"/>
        <end position="52"/>
    </location>
</feature>
<feature type="compositionally biased region" description="Polar residues" evidence="1">
    <location>
        <begin position="295"/>
        <end position="307"/>
    </location>
</feature>
<feature type="compositionally biased region" description="Polar residues" evidence="1">
    <location>
        <begin position="859"/>
        <end position="871"/>
    </location>
</feature>
<dbReference type="Proteomes" id="UP000266841">
    <property type="component" value="Unassembled WGS sequence"/>
</dbReference>
<feature type="compositionally biased region" description="Low complexity" evidence="1">
    <location>
        <begin position="35"/>
        <end position="46"/>
    </location>
</feature>
<feature type="compositionally biased region" description="Acidic residues" evidence="1">
    <location>
        <begin position="839"/>
        <end position="850"/>
    </location>
</feature>
<proteinExistence type="predicted"/>
<name>K0SJX8_THAOC</name>
<feature type="compositionally biased region" description="Basic residues" evidence="1">
    <location>
        <begin position="644"/>
        <end position="661"/>
    </location>
</feature>
<feature type="compositionally biased region" description="Polar residues" evidence="1">
    <location>
        <begin position="589"/>
        <end position="601"/>
    </location>
</feature>
<evidence type="ECO:0000313" key="3">
    <source>
        <dbReference type="Proteomes" id="UP000266841"/>
    </source>
</evidence>